<dbReference type="RefSeq" id="WP_272181650.1">
    <property type="nucleotide sequence ID" value="NZ_JAQOMS010000002.1"/>
</dbReference>
<gene>
    <name evidence="1" type="ORF">PN838_18970</name>
</gene>
<dbReference type="Proteomes" id="UP001528411">
    <property type="component" value="Unassembled WGS sequence"/>
</dbReference>
<protein>
    <submittedName>
        <fullName evidence="1">Uncharacterized protein</fullName>
    </submittedName>
</protein>
<keyword evidence="2" id="KW-1185">Reference proteome</keyword>
<comment type="caution">
    <text evidence="1">The sequence shown here is derived from an EMBL/GenBank/DDBJ whole genome shotgun (WGS) entry which is preliminary data.</text>
</comment>
<name>A0ABT5FGP8_9GAMM</name>
<evidence type="ECO:0000313" key="2">
    <source>
        <dbReference type="Proteomes" id="UP001528411"/>
    </source>
</evidence>
<proteinExistence type="predicted"/>
<accession>A0ABT5FGP8</accession>
<evidence type="ECO:0000313" key="1">
    <source>
        <dbReference type="EMBL" id="MDC2890454.1"/>
    </source>
</evidence>
<reference evidence="1 2" key="1">
    <citation type="submission" date="2023-01" db="EMBL/GenBank/DDBJ databases">
        <title>Psychrosphaera sp. nov., isolated from marine algae.</title>
        <authorList>
            <person name="Bayburt H."/>
            <person name="Choi B.J."/>
            <person name="Kim J.M."/>
            <person name="Choi D.G."/>
            <person name="Jeon C.O."/>
        </authorList>
    </citation>
    <scope>NUCLEOTIDE SEQUENCE [LARGE SCALE GENOMIC DNA]</scope>
    <source>
        <strain evidence="1 2">G1-22</strain>
    </source>
</reference>
<dbReference type="EMBL" id="JAQOMS010000002">
    <property type="protein sequence ID" value="MDC2890454.1"/>
    <property type="molecule type" value="Genomic_DNA"/>
</dbReference>
<sequence>MNTLLFKDANFDLVLYVYSLLGDFKTSEEEIYSCIKIIKPDINEALVLKAIYLLNPVIINNIDGISIKSLNSEIKKWRYQFLDAVYKKYSRNTPELLFSNGTYKAIAQQAYLSKAPTYSALFISSPLLISALYDYSPFLLDALLLNILDSDQSEMFKRVFITTWKDSFQDAGRAQFSRVLLEYNEQHLAYFYSRLCQNNPNIKEEEFKSACVYEAVASTNLGEYSNAKLKICDNLKLFNKGQFGEYNKYTIDSMLDLINVLLALREADSARVELFKLWNILATQPPAMSSSLADKCDYDVDSPLYMQQAADFYVEFLEYNLELLNLLPQNDVKLLLCISRCIHCIESLKGKGMLSQLRNVNVLLSIKQLLPESDLPW</sequence>
<organism evidence="1 2">
    <name type="scientific">Psychrosphaera algicola</name>
    <dbReference type="NCBI Taxonomy" id="3023714"/>
    <lineage>
        <taxon>Bacteria</taxon>
        <taxon>Pseudomonadati</taxon>
        <taxon>Pseudomonadota</taxon>
        <taxon>Gammaproteobacteria</taxon>
        <taxon>Alteromonadales</taxon>
        <taxon>Pseudoalteromonadaceae</taxon>
        <taxon>Psychrosphaera</taxon>
    </lineage>
</organism>